<dbReference type="PANTHER" id="PTHR12243:SF69">
    <property type="entry name" value="SI:CH73-59F11.3"/>
    <property type="match status" value="1"/>
</dbReference>
<feature type="compositionally biased region" description="Polar residues" evidence="2">
    <location>
        <begin position="69"/>
        <end position="81"/>
    </location>
</feature>
<feature type="region of interest" description="Disordered" evidence="2">
    <location>
        <begin position="184"/>
        <end position="203"/>
    </location>
</feature>
<reference evidence="4" key="1">
    <citation type="submission" date="2022-03" db="EMBL/GenBank/DDBJ databases">
        <authorList>
            <person name="Tunstrom K."/>
        </authorList>
    </citation>
    <scope>NUCLEOTIDE SEQUENCE</scope>
</reference>
<dbReference type="Proteomes" id="UP001153954">
    <property type="component" value="Unassembled WGS sequence"/>
</dbReference>
<accession>A0AAU9UL08</accession>
<dbReference type="GO" id="GO:0005634">
    <property type="term" value="C:nucleus"/>
    <property type="evidence" value="ECO:0007669"/>
    <property type="project" value="UniProtKB-SubCell"/>
</dbReference>
<gene>
    <name evidence="4" type="ORF">EEDITHA_LOCUS13488</name>
</gene>
<dbReference type="GO" id="GO:0003677">
    <property type="term" value="F:DNA binding"/>
    <property type="evidence" value="ECO:0007669"/>
    <property type="project" value="InterPro"/>
</dbReference>
<dbReference type="Pfam" id="PF02944">
    <property type="entry name" value="BESS"/>
    <property type="match status" value="1"/>
</dbReference>
<proteinExistence type="predicted"/>
<dbReference type="InterPro" id="IPR006578">
    <property type="entry name" value="MADF-dom"/>
</dbReference>
<dbReference type="EMBL" id="CAKOGL010000019">
    <property type="protein sequence ID" value="CAH2098370.1"/>
    <property type="molecule type" value="Genomic_DNA"/>
</dbReference>
<feature type="region of interest" description="Disordered" evidence="2">
    <location>
        <begin position="69"/>
        <end position="99"/>
    </location>
</feature>
<evidence type="ECO:0000313" key="4">
    <source>
        <dbReference type="EMBL" id="CAH2098370.1"/>
    </source>
</evidence>
<comment type="caution">
    <text evidence="4">The sequence shown here is derived from an EMBL/GenBank/DDBJ whole genome shotgun (WGS) entry which is preliminary data.</text>
</comment>
<evidence type="ECO:0000256" key="1">
    <source>
        <dbReference type="PROSITE-ProRule" id="PRU00371"/>
    </source>
</evidence>
<keyword evidence="5" id="KW-1185">Reference proteome</keyword>
<dbReference type="GO" id="GO:0005667">
    <property type="term" value="C:transcription regulator complex"/>
    <property type="evidence" value="ECO:0007669"/>
    <property type="project" value="TreeGrafter"/>
</dbReference>
<dbReference type="InterPro" id="IPR004210">
    <property type="entry name" value="BESS_motif"/>
</dbReference>
<dbReference type="PANTHER" id="PTHR12243">
    <property type="entry name" value="MADF DOMAIN TRANSCRIPTION FACTOR"/>
    <property type="match status" value="1"/>
</dbReference>
<sequence length="203" mass="23299">MILRINPYLKKKAIGIQVQSKWKTLRDGFTRYCRTLKRKSGSEVSKAKQYTFYDQLLFLKDVTEDKGQSTSNFDAPSQTILPPTTTPMPMPKRQRIRQSDDDDALIEKLTKKLNYKLDKAERDFSPPPDEDKLFLLSLVSDFKNITADWKLDAKLEVMQVIKHYKSLSMPSTSHSSYNYAGYSTTTHSARPESQVTTNESLSS</sequence>
<protein>
    <recommendedName>
        <fullName evidence="3">BESS domain-containing protein</fullName>
    </recommendedName>
</protein>
<feature type="domain" description="BESS" evidence="3">
    <location>
        <begin position="128"/>
        <end position="167"/>
    </location>
</feature>
<evidence type="ECO:0000256" key="2">
    <source>
        <dbReference type="SAM" id="MobiDB-lite"/>
    </source>
</evidence>
<dbReference type="PROSITE" id="PS51031">
    <property type="entry name" value="BESS"/>
    <property type="match status" value="1"/>
</dbReference>
<keyword evidence="1" id="KW-0539">Nucleus</keyword>
<dbReference type="GO" id="GO:0006357">
    <property type="term" value="P:regulation of transcription by RNA polymerase II"/>
    <property type="evidence" value="ECO:0007669"/>
    <property type="project" value="TreeGrafter"/>
</dbReference>
<organism evidence="4 5">
    <name type="scientific">Euphydryas editha</name>
    <name type="common">Edith's checkerspot</name>
    <dbReference type="NCBI Taxonomy" id="104508"/>
    <lineage>
        <taxon>Eukaryota</taxon>
        <taxon>Metazoa</taxon>
        <taxon>Ecdysozoa</taxon>
        <taxon>Arthropoda</taxon>
        <taxon>Hexapoda</taxon>
        <taxon>Insecta</taxon>
        <taxon>Pterygota</taxon>
        <taxon>Neoptera</taxon>
        <taxon>Endopterygota</taxon>
        <taxon>Lepidoptera</taxon>
        <taxon>Glossata</taxon>
        <taxon>Ditrysia</taxon>
        <taxon>Papilionoidea</taxon>
        <taxon>Nymphalidae</taxon>
        <taxon>Nymphalinae</taxon>
        <taxon>Euphydryas</taxon>
    </lineage>
</organism>
<evidence type="ECO:0000313" key="5">
    <source>
        <dbReference type="Proteomes" id="UP001153954"/>
    </source>
</evidence>
<comment type="subcellular location">
    <subcellularLocation>
        <location evidence="1">Nucleus</location>
    </subcellularLocation>
</comment>
<evidence type="ECO:0000259" key="3">
    <source>
        <dbReference type="PROSITE" id="PS51031"/>
    </source>
</evidence>
<name>A0AAU9UL08_EUPED</name>
<dbReference type="InterPro" id="IPR039353">
    <property type="entry name" value="TF_Adf1"/>
</dbReference>
<dbReference type="AlphaFoldDB" id="A0AAU9UL08"/>
<dbReference type="Pfam" id="PF10545">
    <property type="entry name" value="MADF_DNA_bdg"/>
    <property type="match status" value="1"/>
</dbReference>